<dbReference type="InterPro" id="IPR019546">
    <property type="entry name" value="TAT_signal_bac_arc"/>
</dbReference>
<feature type="domain" description="Purple acid phosphatase N-terminal" evidence="4">
    <location>
        <begin position="49"/>
        <end position="133"/>
    </location>
</feature>
<dbReference type="PANTHER" id="PTHR22953:SF153">
    <property type="entry name" value="PURPLE ACID PHOSPHATASE"/>
    <property type="match status" value="1"/>
</dbReference>
<dbReference type="PANTHER" id="PTHR22953">
    <property type="entry name" value="ACID PHOSPHATASE RELATED"/>
    <property type="match status" value="1"/>
</dbReference>
<dbReference type="SUPFAM" id="SSF49363">
    <property type="entry name" value="Purple acid phosphatase, N-terminal domain"/>
    <property type="match status" value="1"/>
</dbReference>
<dbReference type="Pfam" id="PF00149">
    <property type="entry name" value="Metallophos"/>
    <property type="match status" value="1"/>
</dbReference>
<organism evidence="5 6">
    <name type="scientific">Saccharopolyspora oryzae</name>
    <dbReference type="NCBI Taxonomy" id="2997343"/>
    <lineage>
        <taxon>Bacteria</taxon>
        <taxon>Bacillati</taxon>
        <taxon>Actinomycetota</taxon>
        <taxon>Actinomycetes</taxon>
        <taxon>Pseudonocardiales</taxon>
        <taxon>Pseudonocardiaceae</taxon>
        <taxon>Saccharopolyspora</taxon>
    </lineage>
</organism>
<dbReference type="Gene3D" id="2.60.40.380">
    <property type="entry name" value="Purple acid phosphatase-like, N-terminal"/>
    <property type="match status" value="1"/>
</dbReference>
<gene>
    <name evidence="5" type="ORF">OU415_09745</name>
</gene>
<evidence type="ECO:0000256" key="1">
    <source>
        <dbReference type="ARBA" id="ARBA00022729"/>
    </source>
</evidence>
<dbReference type="PROSITE" id="PS51318">
    <property type="entry name" value="TAT"/>
    <property type="match status" value="1"/>
</dbReference>
<sequence length="501" mass="53513">MSDDSIANEDQFGLSRRRFLGVAAGTAAAGALAGPVLWQQPARAGAAVPEQLHLQFGSDASTQMTVSWATSTAVANPMLRLGTPAGGYGSTVPAITRTYLDHATGIEVFTHHVPLDKLHPATEYVYEVLHDGAEPVTGTFETGPRGRAPFRFTSFGDQGTGDTTYTVSGPFGAYVVDQVEAKKPLLHLLNGDLAYGNLQHNPAAAWNAFFNNNMRSARNRPWMPAAGNHENELGNGPQGFASYLTRFWLPDNGIPEFSGNWYAFTAGSVRFVVLQNDDVCFQDAGNFYIRGYSAGAQQRWLEATLAQARADRGIDWIVVCMHQLLLSSSTGNGSDLGIREEFGPLFDRYGVDLVLAGHDHDYERTHPVRGVDADSPTLRPSVVATGTDVVDTSKGTVHMVLGGGGTDIPTNTYGGGVDGAPPVAKVITGRTATSVQPEVATWSAVRDPSWPFGFALIDVDPGSEPGGTTALHVTYFHTSPGSGSQPQPFESFTLTRPRNDG</sequence>
<dbReference type="RefSeq" id="WP_270948289.1">
    <property type="nucleotide sequence ID" value="NZ_JAQGLA010000010.1"/>
</dbReference>
<feature type="region of interest" description="Disordered" evidence="2">
    <location>
        <begin position="479"/>
        <end position="501"/>
    </location>
</feature>
<dbReference type="InterPro" id="IPR029052">
    <property type="entry name" value="Metallo-depent_PP-like"/>
</dbReference>
<evidence type="ECO:0000256" key="2">
    <source>
        <dbReference type="SAM" id="MobiDB-lite"/>
    </source>
</evidence>
<dbReference type="Proteomes" id="UP001210380">
    <property type="component" value="Unassembled WGS sequence"/>
</dbReference>
<dbReference type="InterPro" id="IPR015914">
    <property type="entry name" value="PAPs_N"/>
</dbReference>
<dbReference type="SUPFAM" id="SSF56300">
    <property type="entry name" value="Metallo-dependent phosphatases"/>
    <property type="match status" value="1"/>
</dbReference>
<comment type="caution">
    <text evidence="5">The sequence shown here is derived from an EMBL/GenBank/DDBJ whole genome shotgun (WGS) entry which is preliminary data.</text>
</comment>
<evidence type="ECO:0000259" key="3">
    <source>
        <dbReference type="Pfam" id="PF00149"/>
    </source>
</evidence>
<protein>
    <submittedName>
        <fullName evidence="5">Metallophosphoesterase family protein</fullName>
    </submittedName>
</protein>
<evidence type="ECO:0000313" key="5">
    <source>
        <dbReference type="EMBL" id="MDA3625719.1"/>
    </source>
</evidence>
<evidence type="ECO:0000313" key="6">
    <source>
        <dbReference type="Proteomes" id="UP001210380"/>
    </source>
</evidence>
<dbReference type="EMBL" id="JAQGLA010000010">
    <property type="protein sequence ID" value="MDA3625719.1"/>
    <property type="molecule type" value="Genomic_DNA"/>
</dbReference>
<proteinExistence type="predicted"/>
<reference evidence="5 6" key="1">
    <citation type="submission" date="2022-11" db="EMBL/GenBank/DDBJ databases">
        <title>Draft genome sequence of Saccharopolyspora sp. WRP15-2 isolated from rhizosphere soils of wild rice in Thailand.</title>
        <authorList>
            <person name="Duangmal K."/>
            <person name="Kammanee S."/>
            <person name="Muangham S."/>
        </authorList>
    </citation>
    <scope>NUCLEOTIDE SEQUENCE [LARGE SCALE GENOMIC DNA]</scope>
    <source>
        <strain evidence="5 6">WRP15-2</strain>
    </source>
</reference>
<dbReference type="Pfam" id="PF16656">
    <property type="entry name" value="Pur_ac_phosph_N"/>
    <property type="match status" value="1"/>
</dbReference>
<accession>A0ABT4UX56</accession>
<dbReference type="Gene3D" id="3.60.21.10">
    <property type="match status" value="1"/>
</dbReference>
<feature type="domain" description="Calcineurin-like phosphoesterase" evidence="3">
    <location>
        <begin position="176"/>
        <end position="362"/>
    </location>
</feature>
<evidence type="ECO:0000259" key="4">
    <source>
        <dbReference type="Pfam" id="PF16656"/>
    </source>
</evidence>
<dbReference type="NCBIfam" id="TIGR01409">
    <property type="entry name" value="TAT_signal_seq"/>
    <property type="match status" value="1"/>
</dbReference>
<name>A0ABT4UX56_9PSEU</name>
<keyword evidence="6" id="KW-1185">Reference proteome</keyword>
<dbReference type="InterPro" id="IPR006311">
    <property type="entry name" value="TAT_signal"/>
</dbReference>
<dbReference type="InterPro" id="IPR008963">
    <property type="entry name" value="Purple_acid_Pase-like_N"/>
</dbReference>
<keyword evidence="1" id="KW-0732">Signal</keyword>
<dbReference type="InterPro" id="IPR004843">
    <property type="entry name" value="Calcineurin-like_PHP"/>
</dbReference>
<dbReference type="InterPro" id="IPR039331">
    <property type="entry name" value="PAPs-like"/>
</dbReference>